<keyword evidence="3 6" id="KW-0012">Acyltransferase</keyword>
<reference evidence="6 7" key="1">
    <citation type="submission" date="2020-06" db="EMBL/GenBank/DDBJ databases">
        <title>Altererythrobacter sp. HHU K3-1.</title>
        <authorList>
            <person name="Zhang D."/>
            <person name="Xue H."/>
        </authorList>
    </citation>
    <scope>NUCLEOTIDE SEQUENCE [LARGE SCALE GENOMIC DNA]</scope>
    <source>
        <strain evidence="6 7">HHU K3-1</strain>
    </source>
</reference>
<dbReference type="PANTHER" id="PTHR10434:SF11">
    <property type="entry name" value="1-ACYL-SN-GLYCEROL-3-PHOSPHATE ACYLTRANSFERASE"/>
    <property type="match status" value="1"/>
</dbReference>
<evidence type="ECO:0000256" key="2">
    <source>
        <dbReference type="ARBA" id="ARBA00022679"/>
    </source>
</evidence>
<evidence type="ECO:0000313" key="7">
    <source>
        <dbReference type="Proteomes" id="UP000561438"/>
    </source>
</evidence>
<dbReference type="EMBL" id="JABWGV010000008">
    <property type="protein sequence ID" value="NVD46077.1"/>
    <property type="molecule type" value="Genomic_DNA"/>
</dbReference>
<comment type="caution">
    <text evidence="6">The sequence shown here is derived from an EMBL/GenBank/DDBJ whole genome shotgun (WGS) entry which is preliminary data.</text>
</comment>
<proteinExistence type="predicted"/>
<keyword evidence="4" id="KW-0812">Transmembrane</keyword>
<dbReference type="Pfam" id="PF01553">
    <property type="entry name" value="Acyltransferase"/>
    <property type="match status" value="1"/>
</dbReference>
<evidence type="ECO:0000313" key="6">
    <source>
        <dbReference type="EMBL" id="NVD46077.1"/>
    </source>
</evidence>
<evidence type="ECO:0000256" key="3">
    <source>
        <dbReference type="ARBA" id="ARBA00023315"/>
    </source>
</evidence>
<dbReference type="SMART" id="SM00563">
    <property type="entry name" value="PlsC"/>
    <property type="match status" value="1"/>
</dbReference>
<evidence type="ECO:0000256" key="1">
    <source>
        <dbReference type="ARBA" id="ARBA00005189"/>
    </source>
</evidence>
<dbReference type="InterPro" id="IPR002123">
    <property type="entry name" value="Plipid/glycerol_acylTrfase"/>
</dbReference>
<accession>A0A850H6H1</accession>
<organism evidence="6 7">
    <name type="scientific">Qipengyuania atrilutea</name>
    <dbReference type="NCBI Taxonomy" id="2744473"/>
    <lineage>
        <taxon>Bacteria</taxon>
        <taxon>Pseudomonadati</taxon>
        <taxon>Pseudomonadota</taxon>
        <taxon>Alphaproteobacteria</taxon>
        <taxon>Sphingomonadales</taxon>
        <taxon>Erythrobacteraceae</taxon>
        <taxon>Qipengyuania</taxon>
    </lineage>
</organism>
<dbReference type="Proteomes" id="UP000561438">
    <property type="component" value="Unassembled WGS sequence"/>
</dbReference>
<keyword evidence="4" id="KW-1133">Transmembrane helix</keyword>
<dbReference type="AlphaFoldDB" id="A0A850H6H1"/>
<dbReference type="RefSeq" id="WP_176268305.1">
    <property type="nucleotide sequence ID" value="NZ_JABWGV010000008.1"/>
</dbReference>
<gene>
    <name evidence="6" type="ORF">HUV48_13775</name>
</gene>
<evidence type="ECO:0000259" key="5">
    <source>
        <dbReference type="SMART" id="SM00563"/>
    </source>
</evidence>
<feature type="transmembrane region" description="Helical" evidence="4">
    <location>
        <begin position="12"/>
        <end position="32"/>
    </location>
</feature>
<evidence type="ECO:0000256" key="4">
    <source>
        <dbReference type="SAM" id="Phobius"/>
    </source>
</evidence>
<protein>
    <submittedName>
        <fullName evidence="6">1-acyl-sn-glycerol-3-phosphate acyltransferase</fullName>
    </submittedName>
</protein>
<sequence>MSRALLIMRNFAFYPVFYLGSIVITLTALAVAPFNTPKFRKVVWFWSRFHRWCVTDILRAPVRLEGRPINGPVLYAIRHESFFEAIDMPCLLDTPSVFAKQELFTIPGWGPAARAYGLVPVARDAGARALMAMIREARGLAAEGRPLVIFPEGSRVEHGVRAPLRSGFAGLYKALKLPVVPVAVNSGPAYHRFWKEARPITYRFGETIPAGLDRAEIERRVTEAINALNDRP</sequence>
<comment type="pathway">
    <text evidence="1">Lipid metabolism.</text>
</comment>
<dbReference type="SUPFAM" id="SSF69593">
    <property type="entry name" value="Glycerol-3-phosphate (1)-acyltransferase"/>
    <property type="match status" value="1"/>
</dbReference>
<name>A0A850H6H1_9SPHN</name>
<dbReference type="CDD" id="cd07989">
    <property type="entry name" value="LPLAT_AGPAT-like"/>
    <property type="match status" value="1"/>
</dbReference>
<keyword evidence="7" id="KW-1185">Reference proteome</keyword>
<dbReference type="GO" id="GO:0006654">
    <property type="term" value="P:phosphatidic acid biosynthetic process"/>
    <property type="evidence" value="ECO:0007669"/>
    <property type="project" value="TreeGrafter"/>
</dbReference>
<dbReference type="PANTHER" id="PTHR10434">
    <property type="entry name" value="1-ACYL-SN-GLYCEROL-3-PHOSPHATE ACYLTRANSFERASE"/>
    <property type="match status" value="1"/>
</dbReference>
<feature type="domain" description="Phospholipid/glycerol acyltransferase" evidence="5">
    <location>
        <begin position="73"/>
        <end position="187"/>
    </location>
</feature>
<keyword evidence="4" id="KW-0472">Membrane</keyword>
<dbReference type="GO" id="GO:0003841">
    <property type="term" value="F:1-acylglycerol-3-phosphate O-acyltransferase activity"/>
    <property type="evidence" value="ECO:0007669"/>
    <property type="project" value="TreeGrafter"/>
</dbReference>
<keyword evidence="2 6" id="KW-0808">Transferase</keyword>